<reference evidence="1 2" key="1">
    <citation type="submission" date="2018-11" db="EMBL/GenBank/DDBJ databases">
        <title>Chryseotalea sanarue gen. nov., sp., nov., a member of the family Cytophagaceae, isolated from a brackish lake in Hamamatsu Japan.</title>
        <authorList>
            <person name="Maejima Y."/>
            <person name="Iino T."/>
            <person name="Muraguchi Y."/>
            <person name="Fukuda K."/>
            <person name="Ohkuma M."/>
            <person name="Moriuchi R."/>
            <person name="Dohra H."/>
            <person name="Kimbara K."/>
            <person name="Shintani M."/>
        </authorList>
    </citation>
    <scope>NUCLEOTIDE SEQUENCE [LARGE SCALE GENOMIC DNA]</scope>
    <source>
        <strain evidence="1 2">Ys</strain>
    </source>
</reference>
<protein>
    <recommendedName>
        <fullName evidence="3">DNA polymerase III subunit gamma/tau</fullName>
    </recommendedName>
</protein>
<dbReference type="EMBL" id="BHXQ01000003">
    <property type="protein sequence ID" value="GCC51742.1"/>
    <property type="molecule type" value="Genomic_DNA"/>
</dbReference>
<dbReference type="AlphaFoldDB" id="A0A401UA44"/>
<proteinExistence type="predicted"/>
<dbReference type="RefSeq" id="WP_127122392.1">
    <property type="nucleotide sequence ID" value="NZ_BHXQ01000003.1"/>
</dbReference>
<evidence type="ECO:0000313" key="2">
    <source>
        <dbReference type="Proteomes" id="UP000288227"/>
    </source>
</evidence>
<dbReference type="Proteomes" id="UP000288227">
    <property type="component" value="Unassembled WGS sequence"/>
</dbReference>
<evidence type="ECO:0000313" key="1">
    <source>
        <dbReference type="EMBL" id="GCC51742.1"/>
    </source>
</evidence>
<gene>
    <name evidence="1" type="ORF">SanaruYs_19710</name>
</gene>
<sequence length="111" mass="13382">MKEAWTTFAETRKKQQADYFLLAQPYERTDTRIVMPLSNPIQETMLNEFRLELNTFLRERLQNSSIQVVGELRVVEERKMIYTPRDKFEYLSSKNPMFRELKDRLGLDPDF</sequence>
<accession>A0A401UA44</accession>
<comment type="caution">
    <text evidence="1">The sequence shown here is derived from an EMBL/GenBank/DDBJ whole genome shotgun (WGS) entry which is preliminary data.</text>
</comment>
<name>A0A401UA44_9BACT</name>
<evidence type="ECO:0008006" key="3">
    <source>
        <dbReference type="Google" id="ProtNLM"/>
    </source>
</evidence>
<keyword evidence="2" id="KW-1185">Reference proteome</keyword>
<dbReference type="OrthoDB" id="877403at2"/>
<organism evidence="1 2">
    <name type="scientific">Chryseotalea sanaruensis</name>
    <dbReference type="NCBI Taxonomy" id="2482724"/>
    <lineage>
        <taxon>Bacteria</taxon>
        <taxon>Pseudomonadati</taxon>
        <taxon>Bacteroidota</taxon>
        <taxon>Cytophagia</taxon>
        <taxon>Cytophagales</taxon>
        <taxon>Chryseotaleaceae</taxon>
        <taxon>Chryseotalea</taxon>
    </lineage>
</organism>